<feature type="transmembrane region" description="Helical" evidence="1">
    <location>
        <begin position="149"/>
        <end position="168"/>
    </location>
</feature>
<feature type="transmembrane region" description="Helical" evidence="1">
    <location>
        <begin position="413"/>
        <end position="437"/>
    </location>
</feature>
<name>A0ABX9IBZ6_9ACTN</name>
<proteinExistence type="predicted"/>
<evidence type="ECO:0000313" key="2">
    <source>
        <dbReference type="EMBL" id="REB70989.1"/>
    </source>
</evidence>
<feature type="transmembrane region" description="Helical" evidence="1">
    <location>
        <begin position="59"/>
        <end position="82"/>
    </location>
</feature>
<feature type="transmembrane region" description="Helical" evidence="1">
    <location>
        <begin position="26"/>
        <end position="47"/>
    </location>
</feature>
<feature type="transmembrane region" description="Helical" evidence="1">
    <location>
        <begin position="175"/>
        <end position="195"/>
    </location>
</feature>
<dbReference type="EMBL" id="PCZS01000001">
    <property type="protein sequence ID" value="REB70989.1"/>
    <property type="molecule type" value="Genomic_DNA"/>
</dbReference>
<sequence>MVAQVLKHQWSTTLAPLRKGAKPAEIFGLILLVLMSLFLGGNYFAYVRAAGQLGIDARGASTAVAGASLIVFWVIVPVLFGAQPTYTDPSRYAVFSRRAGELMPAFVVVGLLGWGGIVTLVASVSHIFAWSSAGAAPIVAAVLGDLLGWAAALIASNLLLAAMSIVMAKRRFREATMVLVALLCCGLGVGMQVVMKADPVTHRIPVSAGRIVGWTPLGWAWSMPWEAARGSWLAFVIKLIVSIAAVAVMVWAWQAIVARRLVAPVGDGASAAKVKAANRIDRMMSATPTGVIAGRTLRYLKRDPRMVSLLLDIFLVPLLAAVPMLVNGGDEVRSPQAALIVTAIPFAVMLIATPMYVGSLISYDGTALWHHIEASVTGEEDRRGRAIAVLLVTMPVSLVLAVVITGWCGQWELLPVVMTEALGALLLSTGIGSWMGVVNPMRVAENRKGSGFNSGSSAGAGCLGGLLGMVAGIPVAIPMIALVVLVAIEENAWWSILLAFVGGLGWSFLVLHFGIVVGGRRLDRTWDKVLTKITPVG</sequence>
<keyword evidence="1" id="KW-1133">Transmembrane helix</keyword>
<comment type="caution">
    <text evidence="2">The sequence shown here is derived from an EMBL/GenBank/DDBJ whole genome shotgun (WGS) entry which is preliminary data.</text>
</comment>
<feature type="transmembrane region" description="Helical" evidence="1">
    <location>
        <begin position="458"/>
        <end position="488"/>
    </location>
</feature>
<keyword evidence="3" id="KW-1185">Reference proteome</keyword>
<keyword evidence="1" id="KW-0812">Transmembrane</keyword>
<feature type="transmembrane region" description="Helical" evidence="1">
    <location>
        <begin position="338"/>
        <end position="363"/>
    </location>
</feature>
<feature type="transmembrane region" description="Helical" evidence="1">
    <location>
        <begin position="494"/>
        <end position="518"/>
    </location>
</feature>
<feature type="transmembrane region" description="Helical" evidence="1">
    <location>
        <begin position="384"/>
        <end position="407"/>
    </location>
</feature>
<organism evidence="2 3">
    <name type="scientific">Cutibacterium namnetense</name>
    <dbReference type="NCBI Taxonomy" id="1574624"/>
    <lineage>
        <taxon>Bacteria</taxon>
        <taxon>Bacillati</taxon>
        <taxon>Actinomycetota</taxon>
        <taxon>Actinomycetes</taxon>
        <taxon>Propionibacteriales</taxon>
        <taxon>Propionibacteriaceae</taxon>
        <taxon>Cutibacterium</taxon>
    </lineage>
</organism>
<dbReference type="RefSeq" id="WP_002549933.1">
    <property type="nucleotide sequence ID" value="NZ_JBAKCE010000003.1"/>
</dbReference>
<protein>
    <submittedName>
        <fullName evidence="2">ABC transporter permease</fullName>
    </submittedName>
</protein>
<gene>
    <name evidence="2" type="ORF">CP880_04645</name>
</gene>
<feature type="transmembrane region" description="Helical" evidence="1">
    <location>
        <begin position="102"/>
        <end position="122"/>
    </location>
</feature>
<evidence type="ECO:0000256" key="1">
    <source>
        <dbReference type="SAM" id="Phobius"/>
    </source>
</evidence>
<keyword evidence="1" id="KW-0472">Membrane</keyword>
<feature type="transmembrane region" description="Helical" evidence="1">
    <location>
        <begin position="307"/>
        <end position="326"/>
    </location>
</feature>
<dbReference type="Proteomes" id="UP000256324">
    <property type="component" value="Unassembled WGS sequence"/>
</dbReference>
<feature type="transmembrane region" description="Helical" evidence="1">
    <location>
        <begin position="232"/>
        <end position="253"/>
    </location>
</feature>
<accession>A0ABX9IBZ6</accession>
<reference evidence="2 3" key="1">
    <citation type="submission" date="2017-09" db="EMBL/GenBank/DDBJ databases">
        <authorList>
            <person name="Bumgarner R.E."/>
        </authorList>
    </citation>
    <scope>NUCLEOTIDE SEQUENCE [LARGE SCALE GENOMIC DNA]</scope>
    <source>
        <strain evidence="2 3">T34998</strain>
    </source>
</reference>
<evidence type="ECO:0000313" key="3">
    <source>
        <dbReference type="Proteomes" id="UP000256324"/>
    </source>
</evidence>